<dbReference type="InterPro" id="IPR002656">
    <property type="entry name" value="Acyl_transf_3_dom"/>
</dbReference>
<dbReference type="InterPro" id="IPR052734">
    <property type="entry name" value="Nod_factor_acetyltransferase"/>
</dbReference>
<dbReference type="EMBL" id="BAABLP010000001">
    <property type="protein sequence ID" value="GAA4736299.1"/>
    <property type="molecule type" value="Genomic_DNA"/>
</dbReference>
<proteinExistence type="predicted"/>
<protein>
    <submittedName>
        <fullName evidence="4">Acyltransferase family protein</fullName>
    </submittedName>
</protein>
<feature type="transmembrane region" description="Helical" evidence="2">
    <location>
        <begin position="21"/>
        <end position="41"/>
    </location>
</feature>
<comment type="caution">
    <text evidence="4">The sequence shown here is derived from an EMBL/GenBank/DDBJ whole genome shotgun (WGS) entry which is preliminary data.</text>
</comment>
<accession>A0ABP8YPN8</accession>
<feature type="transmembrane region" description="Helical" evidence="2">
    <location>
        <begin position="115"/>
        <end position="133"/>
    </location>
</feature>
<organism evidence="4 5">
    <name type="scientific">Amnibacterium soli</name>
    <dbReference type="NCBI Taxonomy" id="1282736"/>
    <lineage>
        <taxon>Bacteria</taxon>
        <taxon>Bacillati</taxon>
        <taxon>Actinomycetota</taxon>
        <taxon>Actinomycetes</taxon>
        <taxon>Micrococcales</taxon>
        <taxon>Microbacteriaceae</taxon>
        <taxon>Amnibacterium</taxon>
    </lineage>
</organism>
<dbReference type="RefSeq" id="WP_345479143.1">
    <property type="nucleotide sequence ID" value="NZ_BAABLP010000001.1"/>
</dbReference>
<keyword evidence="2" id="KW-0472">Membrane</keyword>
<sequence>MTAPADLARGQVRTERRVRDPFLDNAKFLLIVLVVVGHNWVPALDDSRAVKAAYMVVYSFHVPAFVLLCGYFSRGFEGRRDQWRKLVTTVLVPYLVFQTAYAAVTSWVADEPFSLHLSGPIYVCWFLLALFFWRASAPLLKSLPHPILISIAVSLVTGVTITDTGFALSRTLQLLPWFAIGLFLEQRHFALLRQGWVRVAAVPVVVAAALTAYALAPSFDVRWFDREWSADALGVSPVVDVVFALGLHVVTAVMIVAALALVPRSRSLLTALGAFTMYPFLLHGLVVRTLQHFGVHSFLIDQGALGIAAITAGAIVLPFLLATPWVRTATRWAVEPASIRLRRRSQAVSQEAARDGAAQPAEQDRERVAVGASGRR</sequence>
<evidence type="ECO:0000313" key="5">
    <source>
        <dbReference type="Proteomes" id="UP001500121"/>
    </source>
</evidence>
<feature type="transmembrane region" description="Helical" evidence="2">
    <location>
        <begin position="145"/>
        <end position="161"/>
    </location>
</feature>
<keyword evidence="5" id="KW-1185">Reference proteome</keyword>
<gene>
    <name evidence="4" type="ORF">GCM10025783_03010</name>
</gene>
<feature type="transmembrane region" description="Helical" evidence="2">
    <location>
        <begin position="167"/>
        <end position="184"/>
    </location>
</feature>
<reference evidence="5" key="1">
    <citation type="journal article" date="2019" name="Int. J. Syst. Evol. Microbiol.">
        <title>The Global Catalogue of Microorganisms (GCM) 10K type strain sequencing project: providing services to taxonomists for standard genome sequencing and annotation.</title>
        <authorList>
            <consortium name="The Broad Institute Genomics Platform"/>
            <consortium name="The Broad Institute Genome Sequencing Center for Infectious Disease"/>
            <person name="Wu L."/>
            <person name="Ma J."/>
        </authorList>
    </citation>
    <scope>NUCLEOTIDE SEQUENCE [LARGE SCALE GENOMIC DNA]</scope>
    <source>
        <strain evidence="5">JCM 19015</strain>
    </source>
</reference>
<feature type="transmembrane region" description="Helical" evidence="2">
    <location>
        <begin position="53"/>
        <end position="74"/>
    </location>
</feature>
<dbReference type="GO" id="GO:0016746">
    <property type="term" value="F:acyltransferase activity"/>
    <property type="evidence" value="ECO:0007669"/>
    <property type="project" value="UniProtKB-KW"/>
</dbReference>
<name>A0ABP8YPN8_9MICO</name>
<feature type="transmembrane region" description="Helical" evidence="2">
    <location>
        <begin position="303"/>
        <end position="322"/>
    </location>
</feature>
<evidence type="ECO:0000259" key="3">
    <source>
        <dbReference type="Pfam" id="PF01757"/>
    </source>
</evidence>
<dbReference type="PANTHER" id="PTHR37312">
    <property type="entry name" value="MEMBRANE-BOUND ACYLTRANSFERASE YKRP-RELATED"/>
    <property type="match status" value="1"/>
</dbReference>
<keyword evidence="4" id="KW-0808">Transferase</keyword>
<feature type="transmembrane region" description="Helical" evidence="2">
    <location>
        <begin position="86"/>
        <end position="109"/>
    </location>
</feature>
<dbReference type="Proteomes" id="UP001500121">
    <property type="component" value="Unassembled WGS sequence"/>
</dbReference>
<dbReference type="PANTHER" id="PTHR37312:SF1">
    <property type="entry name" value="MEMBRANE-BOUND ACYLTRANSFERASE YKRP-RELATED"/>
    <property type="match status" value="1"/>
</dbReference>
<evidence type="ECO:0000256" key="2">
    <source>
        <dbReference type="SAM" id="Phobius"/>
    </source>
</evidence>
<evidence type="ECO:0000256" key="1">
    <source>
        <dbReference type="SAM" id="MobiDB-lite"/>
    </source>
</evidence>
<feature type="domain" description="Acyltransferase 3" evidence="3">
    <location>
        <begin position="21"/>
        <end position="322"/>
    </location>
</feature>
<keyword evidence="2" id="KW-1133">Transmembrane helix</keyword>
<keyword evidence="4" id="KW-0012">Acyltransferase</keyword>
<feature type="region of interest" description="Disordered" evidence="1">
    <location>
        <begin position="350"/>
        <end position="376"/>
    </location>
</feature>
<feature type="transmembrane region" description="Helical" evidence="2">
    <location>
        <begin position="241"/>
        <end position="262"/>
    </location>
</feature>
<dbReference type="Pfam" id="PF01757">
    <property type="entry name" value="Acyl_transf_3"/>
    <property type="match status" value="1"/>
</dbReference>
<evidence type="ECO:0000313" key="4">
    <source>
        <dbReference type="EMBL" id="GAA4736299.1"/>
    </source>
</evidence>
<feature type="transmembrane region" description="Helical" evidence="2">
    <location>
        <begin position="196"/>
        <end position="216"/>
    </location>
</feature>
<keyword evidence="2" id="KW-0812">Transmembrane</keyword>
<feature type="transmembrane region" description="Helical" evidence="2">
    <location>
        <begin position="269"/>
        <end position="291"/>
    </location>
</feature>